<dbReference type="RefSeq" id="WP_105050660.1">
    <property type="nucleotide sequence ID" value="NZ_BMYG01000011.1"/>
</dbReference>
<sequence length="369" mass="41456">MDCRLITQFFANAVFIKRSTKKTLTVISFMALIVIPQFPAFASSPCWLTNLNTDNKNIYGVSSKISASNMPALHFAKANALNNWLLSEGLSPVQIKENLAPLKQYSVQQHTVYFLDEYEENNRIYSLVSNKPSPDYTSQSCEVNSCDIKQCSPLWLCENTSDNIAIIAVSERTAMPNTQIKSVIQNAQDIAQTINNAHVKGYIDTLHSNTDQIKVSNTQQRYSITNLTEHQPKVTIGEMCSHTGTLYAQVSLNKKSIGSEHNWMDQPLLGDILGVVGYAKGQTSTGRLSDLIDVAVRRALFEMATAKNINVKNNLKLVINEQGYYSLVRKSHQYTESIVSAYIADMKMKINDKLQPEIFIWLLENKDRS</sequence>
<evidence type="ECO:0000313" key="1">
    <source>
        <dbReference type="EMBL" id="PQJ52206.1"/>
    </source>
</evidence>
<proteinExistence type="predicted"/>
<dbReference type="EMBL" id="MSCH01000003">
    <property type="protein sequence ID" value="PQJ52206.1"/>
    <property type="molecule type" value="Genomic_DNA"/>
</dbReference>
<dbReference type="AlphaFoldDB" id="A0A2S7UQF5"/>
<evidence type="ECO:0000313" key="2">
    <source>
        <dbReference type="Proteomes" id="UP000239007"/>
    </source>
</evidence>
<dbReference type="Proteomes" id="UP000239007">
    <property type="component" value="Unassembled WGS sequence"/>
</dbReference>
<reference evidence="1 2" key="1">
    <citation type="submission" date="2016-12" db="EMBL/GenBank/DDBJ databases">
        <title>Diversity of luminous bacteria.</title>
        <authorList>
            <person name="Yoshizawa S."/>
            <person name="Kogure K."/>
        </authorList>
    </citation>
    <scope>NUCLEOTIDE SEQUENCE [LARGE SCALE GENOMIC DNA]</scope>
    <source>
        <strain evidence="1 2">SA4-48</strain>
    </source>
</reference>
<protein>
    <submittedName>
        <fullName evidence="1">Uncharacterized protein</fullName>
    </submittedName>
</protein>
<name>A0A2S7UQF5_9GAMM</name>
<accession>A0A2S7UQF5</accession>
<comment type="caution">
    <text evidence="1">The sequence shown here is derived from an EMBL/GenBank/DDBJ whole genome shotgun (WGS) entry which is preliminary data.</text>
</comment>
<gene>
    <name evidence="1" type="ORF">BTO11_00075</name>
</gene>
<keyword evidence="2" id="KW-1185">Reference proteome</keyword>
<organism evidence="1 2">
    <name type="scientific">Psychrosphaera saromensis</name>
    <dbReference type="NCBI Taxonomy" id="716813"/>
    <lineage>
        <taxon>Bacteria</taxon>
        <taxon>Pseudomonadati</taxon>
        <taxon>Pseudomonadota</taxon>
        <taxon>Gammaproteobacteria</taxon>
        <taxon>Alteromonadales</taxon>
        <taxon>Pseudoalteromonadaceae</taxon>
        <taxon>Psychrosphaera</taxon>
    </lineage>
</organism>
<dbReference type="OrthoDB" id="7056855at2"/>